<dbReference type="GO" id="GO:0044550">
    <property type="term" value="P:secondary metabolite biosynthetic process"/>
    <property type="evidence" value="ECO:0007669"/>
    <property type="project" value="TreeGrafter"/>
</dbReference>
<name>S8FCH3_FOMSC</name>
<dbReference type="InParanoid" id="S8FCH3"/>
<organism evidence="4 5">
    <name type="scientific">Fomitopsis schrenkii</name>
    <name type="common">Brown rot fungus</name>
    <dbReference type="NCBI Taxonomy" id="2126942"/>
    <lineage>
        <taxon>Eukaryota</taxon>
        <taxon>Fungi</taxon>
        <taxon>Dikarya</taxon>
        <taxon>Basidiomycota</taxon>
        <taxon>Agaricomycotina</taxon>
        <taxon>Agaricomycetes</taxon>
        <taxon>Polyporales</taxon>
        <taxon>Fomitopsis</taxon>
    </lineage>
</organism>
<dbReference type="PANTHER" id="PTHR46720:SF3">
    <property type="entry name" value="FAD-BINDING DOMAIN-CONTAINING PROTEIN-RELATED"/>
    <property type="match status" value="1"/>
</dbReference>
<proteinExistence type="predicted"/>
<accession>S8FCH3</accession>
<dbReference type="Proteomes" id="UP000015241">
    <property type="component" value="Unassembled WGS sequence"/>
</dbReference>
<evidence type="ECO:0000256" key="2">
    <source>
        <dbReference type="ARBA" id="ARBA00022827"/>
    </source>
</evidence>
<dbReference type="eggNOG" id="ENOG502SCFZ">
    <property type="taxonomic scope" value="Eukaryota"/>
</dbReference>
<dbReference type="OrthoDB" id="2536866at2759"/>
<dbReference type="SUPFAM" id="SSF51905">
    <property type="entry name" value="FAD/NAD(P)-binding domain"/>
    <property type="match status" value="1"/>
</dbReference>
<reference evidence="4 5" key="1">
    <citation type="journal article" date="2012" name="Science">
        <title>The Paleozoic origin of enzymatic lignin decomposition reconstructed from 31 fungal genomes.</title>
        <authorList>
            <person name="Floudas D."/>
            <person name="Binder M."/>
            <person name="Riley R."/>
            <person name="Barry K."/>
            <person name="Blanchette R.A."/>
            <person name="Henrissat B."/>
            <person name="Martinez A.T."/>
            <person name="Otillar R."/>
            <person name="Spatafora J.W."/>
            <person name="Yadav J.S."/>
            <person name="Aerts A."/>
            <person name="Benoit I."/>
            <person name="Boyd A."/>
            <person name="Carlson A."/>
            <person name="Copeland A."/>
            <person name="Coutinho P.M."/>
            <person name="de Vries R.P."/>
            <person name="Ferreira P."/>
            <person name="Findley K."/>
            <person name="Foster B."/>
            <person name="Gaskell J."/>
            <person name="Glotzer D."/>
            <person name="Gorecki P."/>
            <person name="Heitman J."/>
            <person name="Hesse C."/>
            <person name="Hori C."/>
            <person name="Igarashi K."/>
            <person name="Jurgens J.A."/>
            <person name="Kallen N."/>
            <person name="Kersten P."/>
            <person name="Kohler A."/>
            <person name="Kuees U."/>
            <person name="Kumar T.K.A."/>
            <person name="Kuo A."/>
            <person name="LaButti K."/>
            <person name="Larrondo L.F."/>
            <person name="Lindquist E."/>
            <person name="Ling A."/>
            <person name="Lombard V."/>
            <person name="Lucas S."/>
            <person name="Lundell T."/>
            <person name="Martin R."/>
            <person name="McLaughlin D.J."/>
            <person name="Morgenstern I."/>
            <person name="Morin E."/>
            <person name="Murat C."/>
            <person name="Nagy L.G."/>
            <person name="Nolan M."/>
            <person name="Ohm R.A."/>
            <person name="Patyshakuliyeva A."/>
            <person name="Rokas A."/>
            <person name="Ruiz-Duenas F.J."/>
            <person name="Sabat G."/>
            <person name="Salamov A."/>
            <person name="Samejima M."/>
            <person name="Schmutz J."/>
            <person name="Slot J.C."/>
            <person name="St John F."/>
            <person name="Stenlid J."/>
            <person name="Sun H."/>
            <person name="Sun S."/>
            <person name="Syed K."/>
            <person name="Tsang A."/>
            <person name="Wiebenga A."/>
            <person name="Young D."/>
            <person name="Pisabarro A."/>
            <person name="Eastwood D.C."/>
            <person name="Martin F."/>
            <person name="Cullen D."/>
            <person name="Grigoriev I.V."/>
            <person name="Hibbett D.S."/>
        </authorList>
    </citation>
    <scope>NUCLEOTIDE SEQUENCE</scope>
    <source>
        <strain evidence="5">FP-58527</strain>
    </source>
</reference>
<evidence type="ECO:0000256" key="1">
    <source>
        <dbReference type="ARBA" id="ARBA00022630"/>
    </source>
</evidence>
<gene>
    <name evidence="4" type="ORF">FOMPIDRAFT_156211</name>
</gene>
<dbReference type="InterPro" id="IPR051104">
    <property type="entry name" value="FAD_monoxygenase"/>
</dbReference>
<dbReference type="PANTHER" id="PTHR46720">
    <property type="entry name" value="HYDROXYLASE, PUTATIVE (AFU_ORTHOLOGUE AFUA_3G01460)-RELATED"/>
    <property type="match status" value="1"/>
</dbReference>
<dbReference type="EMBL" id="KE504158">
    <property type="protein sequence ID" value="EPS99265.1"/>
    <property type="molecule type" value="Genomic_DNA"/>
</dbReference>
<sequence length="481" mass="53083">MSSPESTDSGSPASPVHSLQRETRVLDLFIALKVREDVWADESELHLERESSFKDLFDLMQPRARVEDIVRLYGTRAGVIHVAGSSEMPSAPPSRCQTPNGTRSIPFNLLYASFAPRRVGLTLATKQRRRTIVEVVRTRDQTLEASVVLLVRELAAWVAANPYIPLHRSDWIQKSCTPTTSYSGMTIEESIRPLKVAIVGGGPGGLATAIAPSKIPHVEVKIYEQASILREVGAGISIGQNTSNALELLGGHAHKWSCDPSSLAARMKLQSVLLAHVPPGVIELLKKLIDMVDKGKEGVEVHFMDETVVTVDLVMGAESGWHSFNAAWPDYDIKYTGTTIWRALLPWDDVVKQDPRFTETTWWHGPTTHVWLSSVGEGLGEIAARSWQDPRRTVPIRYTFNLLHTLAMFTMQQEYLAQIREVISWVKEGDWREFAAFAGPELSDLTAWDDKVALVGDASHALSGAFGSGAGFAIEDGWILA</sequence>
<protein>
    <submittedName>
        <fullName evidence="4">FAD/NAD-binding domain-containing protein</fullName>
    </submittedName>
</protein>
<keyword evidence="3" id="KW-0560">Oxidoreductase</keyword>
<keyword evidence="1" id="KW-0285">Flavoprotein</keyword>
<dbReference type="InterPro" id="IPR036188">
    <property type="entry name" value="FAD/NAD-bd_sf"/>
</dbReference>
<dbReference type="HOGENOM" id="CLU_567453_0_0_1"/>
<dbReference type="GO" id="GO:0016491">
    <property type="term" value="F:oxidoreductase activity"/>
    <property type="evidence" value="ECO:0007669"/>
    <property type="project" value="UniProtKB-KW"/>
</dbReference>
<evidence type="ECO:0000313" key="5">
    <source>
        <dbReference type="Proteomes" id="UP000015241"/>
    </source>
</evidence>
<keyword evidence="5" id="KW-1185">Reference proteome</keyword>
<dbReference type="AlphaFoldDB" id="S8FCH3"/>
<keyword evidence="2" id="KW-0274">FAD</keyword>
<evidence type="ECO:0000256" key="3">
    <source>
        <dbReference type="ARBA" id="ARBA00023002"/>
    </source>
</evidence>
<dbReference type="PRINTS" id="PR00420">
    <property type="entry name" value="RNGMNOXGNASE"/>
</dbReference>
<dbReference type="STRING" id="743788.S8FCH3"/>
<dbReference type="Gene3D" id="3.50.50.60">
    <property type="entry name" value="FAD/NAD(P)-binding domain"/>
    <property type="match status" value="1"/>
</dbReference>
<evidence type="ECO:0000313" key="4">
    <source>
        <dbReference type="EMBL" id="EPS99265.1"/>
    </source>
</evidence>